<sequence>MRCFWHVYAELMLVGFMSLLLTALQDTLAKICISRDLATKWLPCKLEEKDKLLSITEASRFADDATPCQKSKSTPEEAETEQASMSSDDQKKYKGVRRRKWGKWVSEIRVPGTQERLWLGSYSTPEAAAVAHDVAFYCLRRPAAESAALDRINFPMMVPVGSLSQDMSRRSVQRAASDAGMGVDAQMIIANKPQENHGNWVEGSSGAHGGFEAEVWEDKYDQSCGSGGGGCRTWWEEKELSISVDDYLSK</sequence>
<keyword evidence="13" id="KW-0568">Pathogenesis-related protein</keyword>
<evidence type="ECO:0000256" key="7">
    <source>
        <dbReference type="ARBA" id="ARBA00023015"/>
    </source>
</evidence>
<evidence type="ECO:0000256" key="16">
    <source>
        <dbReference type="SAM" id="SignalP"/>
    </source>
</evidence>
<dbReference type="SMART" id="SM00380">
    <property type="entry name" value="AP2"/>
    <property type="match status" value="1"/>
</dbReference>
<proteinExistence type="inferred from homology"/>
<evidence type="ECO:0000256" key="15">
    <source>
        <dbReference type="SAM" id="MobiDB-lite"/>
    </source>
</evidence>
<dbReference type="InterPro" id="IPR004326">
    <property type="entry name" value="Mlo"/>
</dbReference>
<dbReference type="PRINTS" id="PR00367">
    <property type="entry name" value="ETHRSPELEMNT"/>
</dbReference>
<reference evidence="18 19" key="1">
    <citation type="submission" date="2021-02" db="EMBL/GenBank/DDBJ databases">
        <title>Plant Genome Project.</title>
        <authorList>
            <person name="Zhang R.-G."/>
        </authorList>
    </citation>
    <scope>NUCLEOTIDE SEQUENCE [LARGE SCALE GENOMIC DNA]</scope>
    <source>
        <tissue evidence="18">Leaves</tissue>
    </source>
</reference>
<dbReference type="Pfam" id="PF00847">
    <property type="entry name" value="AP2"/>
    <property type="match status" value="1"/>
</dbReference>
<feature type="signal peptide" evidence="16">
    <location>
        <begin position="1"/>
        <end position="29"/>
    </location>
</feature>
<evidence type="ECO:0000313" key="18">
    <source>
        <dbReference type="EMBL" id="KAH7568309.1"/>
    </source>
</evidence>
<dbReference type="SUPFAM" id="SSF54171">
    <property type="entry name" value="DNA-binding domain"/>
    <property type="match status" value="1"/>
</dbReference>
<evidence type="ECO:0000256" key="6">
    <source>
        <dbReference type="ARBA" id="ARBA00022989"/>
    </source>
</evidence>
<dbReference type="PANTHER" id="PTHR31985:SF45">
    <property type="entry name" value="ETHYLENE-RESPONSIVE TRANSCRIPTION FACTOR ERF020"/>
    <property type="match status" value="1"/>
</dbReference>
<dbReference type="Proteomes" id="UP000827721">
    <property type="component" value="Unassembled WGS sequence"/>
</dbReference>
<evidence type="ECO:0000256" key="4">
    <source>
        <dbReference type="ARBA" id="ARBA00022692"/>
    </source>
</evidence>
<feature type="region of interest" description="Disordered" evidence="15">
    <location>
        <begin position="65"/>
        <end position="91"/>
    </location>
</feature>
<evidence type="ECO:0000256" key="9">
    <source>
        <dbReference type="ARBA" id="ARBA00023136"/>
    </source>
</evidence>
<evidence type="ECO:0000256" key="13">
    <source>
        <dbReference type="ARBA" id="ARBA00023265"/>
    </source>
</evidence>
<keyword evidence="6" id="KW-1133">Transmembrane helix</keyword>
<keyword evidence="12" id="KW-0539">Nucleus</keyword>
<dbReference type="EMBL" id="JAFEMO010000007">
    <property type="protein sequence ID" value="KAH7568309.1"/>
    <property type="molecule type" value="Genomic_DNA"/>
</dbReference>
<accession>A0ABQ8HVC5</accession>
<evidence type="ECO:0000259" key="17">
    <source>
        <dbReference type="PROSITE" id="PS51032"/>
    </source>
</evidence>
<evidence type="ECO:0000256" key="12">
    <source>
        <dbReference type="ARBA" id="ARBA00023242"/>
    </source>
</evidence>
<evidence type="ECO:0000313" key="19">
    <source>
        <dbReference type="Proteomes" id="UP000827721"/>
    </source>
</evidence>
<dbReference type="InterPro" id="IPR016177">
    <property type="entry name" value="DNA-bd_dom_sf"/>
</dbReference>
<keyword evidence="8" id="KW-0238">DNA-binding</keyword>
<evidence type="ECO:0000256" key="5">
    <source>
        <dbReference type="ARBA" id="ARBA00022821"/>
    </source>
</evidence>
<evidence type="ECO:0000256" key="10">
    <source>
        <dbReference type="ARBA" id="ARBA00023159"/>
    </source>
</evidence>
<dbReference type="PANTHER" id="PTHR31985">
    <property type="entry name" value="ETHYLENE-RESPONSIVE TRANSCRIPTION FACTOR ERF042-RELATED"/>
    <property type="match status" value="1"/>
</dbReference>
<keyword evidence="11" id="KW-0804">Transcription</keyword>
<evidence type="ECO:0000256" key="1">
    <source>
        <dbReference type="ARBA" id="ARBA00004123"/>
    </source>
</evidence>
<evidence type="ECO:0000256" key="2">
    <source>
        <dbReference type="ARBA" id="ARBA00004141"/>
    </source>
</evidence>
<feature type="domain" description="AP2/ERF" evidence="17">
    <location>
        <begin position="92"/>
        <end position="155"/>
    </location>
</feature>
<evidence type="ECO:0000256" key="14">
    <source>
        <dbReference type="ARBA" id="ARBA00024343"/>
    </source>
</evidence>
<dbReference type="InterPro" id="IPR001471">
    <property type="entry name" value="AP2/ERF_dom"/>
</dbReference>
<feature type="chain" id="PRO_5047126829" description="AP2/ERF domain-containing protein" evidence="16">
    <location>
        <begin position="30"/>
        <end position="250"/>
    </location>
</feature>
<comment type="similarity">
    <text evidence="14">Belongs to the AP2/ERF transcription factor family. ERF subfamily.</text>
</comment>
<dbReference type="InterPro" id="IPR051032">
    <property type="entry name" value="AP2/ERF_TF_ERF_subfamily"/>
</dbReference>
<comment type="subcellular location">
    <subcellularLocation>
        <location evidence="2">Membrane</location>
        <topology evidence="2">Multi-pass membrane protein</topology>
    </subcellularLocation>
    <subcellularLocation>
        <location evidence="1">Nucleus</location>
    </subcellularLocation>
</comment>
<keyword evidence="4" id="KW-0812">Transmembrane</keyword>
<dbReference type="CDD" id="cd00018">
    <property type="entry name" value="AP2"/>
    <property type="match status" value="1"/>
</dbReference>
<keyword evidence="19" id="KW-1185">Reference proteome</keyword>
<organism evidence="18 19">
    <name type="scientific">Xanthoceras sorbifolium</name>
    <dbReference type="NCBI Taxonomy" id="99658"/>
    <lineage>
        <taxon>Eukaryota</taxon>
        <taxon>Viridiplantae</taxon>
        <taxon>Streptophyta</taxon>
        <taxon>Embryophyta</taxon>
        <taxon>Tracheophyta</taxon>
        <taxon>Spermatophyta</taxon>
        <taxon>Magnoliopsida</taxon>
        <taxon>eudicotyledons</taxon>
        <taxon>Gunneridae</taxon>
        <taxon>Pentapetalae</taxon>
        <taxon>rosids</taxon>
        <taxon>malvids</taxon>
        <taxon>Sapindales</taxon>
        <taxon>Sapindaceae</taxon>
        <taxon>Xanthoceroideae</taxon>
        <taxon>Xanthoceras</taxon>
    </lineage>
</organism>
<evidence type="ECO:0000256" key="8">
    <source>
        <dbReference type="ARBA" id="ARBA00023125"/>
    </source>
</evidence>
<keyword evidence="10" id="KW-0010">Activator</keyword>
<dbReference type="Gene3D" id="3.30.730.10">
    <property type="entry name" value="AP2/ERF domain"/>
    <property type="match status" value="1"/>
</dbReference>
<evidence type="ECO:0000256" key="11">
    <source>
        <dbReference type="ARBA" id="ARBA00023163"/>
    </source>
</evidence>
<evidence type="ECO:0000256" key="3">
    <source>
        <dbReference type="ARBA" id="ARBA00006574"/>
    </source>
</evidence>
<protein>
    <recommendedName>
        <fullName evidence="17">AP2/ERF domain-containing protein</fullName>
    </recommendedName>
</protein>
<gene>
    <name evidence="18" type="ORF">JRO89_XS07G0274400</name>
</gene>
<dbReference type="Pfam" id="PF03094">
    <property type="entry name" value="Mlo"/>
    <property type="match status" value="1"/>
</dbReference>
<dbReference type="PROSITE" id="PS51032">
    <property type="entry name" value="AP2_ERF"/>
    <property type="match status" value="1"/>
</dbReference>
<keyword evidence="7" id="KW-0805">Transcription regulation</keyword>
<keyword evidence="16" id="KW-0732">Signal</keyword>
<dbReference type="InterPro" id="IPR036955">
    <property type="entry name" value="AP2/ERF_dom_sf"/>
</dbReference>
<comment type="similarity">
    <text evidence="3">Belongs to the MLO family.</text>
</comment>
<keyword evidence="9" id="KW-0472">Membrane</keyword>
<comment type="caution">
    <text evidence="18">The sequence shown here is derived from an EMBL/GenBank/DDBJ whole genome shotgun (WGS) entry which is preliminary data.</text>
</comment>
<name>A0ABQ8HVC5_9ROSI</name>
<keyword evidence="5" id="KW-0611">Plant defense</keyword>